<evidence type="ECO:0008006" key="3">
    <source>
        <dbReference type="Google" id="ProtNLM"/>
    </source>
</evidence>
<keyword evidence="2" id="KW-1185">Reference proteome</keyword>
<comment type="caution">
    <text evidence="1">The sequence shown here is derived from an EMBL/GenBank/DDBJ whole genome shotgun (WGS) entry which is preliminary data.</text>
</comment>
<evidence type="ECO:0000313" key="1">
    <source>
        <dbReference type="EMBL" id="MFD1709849.1"/>
    </source>
</evidence>
<accession>A0ABW4KPY8</accession>
<dbReference type="Proteomes" id="UP001597304">
    <property type="component" value="Unassembled WGS sequence"/>
</dbReference>
<dbReference type="EMBL" id="JBHUEJ010000011">
    <property type="protein sequence ID" value="MFD1709849.1"/>
    <property type="molecule type" value="Genomic_DNA"/>
</dbReference>
<sequence>MTPDVAPLGYPYLIGEAVMEALKADPAFAGVKLVDNPSKPEAISEGKRLLLFKDAADSLEDQNGNAMDRVFTFQVGAISRDKQSRKQAHTDYRALKRVIRDSIKDMTAKGARITGQVRETAVSYQLENLDVGGSLVLGTFTVKYRDPTF</sequence>
<organism evidence="1 2">
    <name type="scientific">Ottowia flava</name>
    <dbReference type="NCBI Taxonomy" id="2675430"/>
    <lineage>
        <taxon>Bacteria</taxon>
        <taxon>Pseudomonadati</taxon>
        <taxon>Pseudomonadota</taxon>
        <taxon>Betaproteobacteria</taxon>
        <taxon>Burkholderiales</taxon>
        <taxon>Comamonadaceae</taxon>
        <taxon>Ottowia</taxon>
    </lineage>
</organism>
<reference evidence="2" key="1">
    <citation type="journal article" date="2019" name="Int. J. Syst. Evol. Microbiol.">
        <title>The Global Catalogue of Microorganisms (GCM) 10K type strain sequencing project: providing services to taxonomists for standard genome sequencing and annotation.</title>
        <authorList>
            <consortium name="The Broad Institute Genomics Platform"/>
            <consortium name="The Broad Institute Genome Sequencing Center for Infectious Disease"/>
            <person name="Wu L."/>
            <person name="Ma J."/>
        </authorList>
    </citation>
    <scope>NUCLEOTIDE SEQUENCE [LARGE SCALE GENOMIC DNA]</scope>
    <source>
        <strain evidence="2">LMG 29247</strain>
    </source>
</reference>
<dbReference type="RefSeq" id="WP_147914079.1">
    <property type="nucleotide sequence ID" value="NZ_JBHUEJ010000011.1"/>
</dbReference>
<protein>
    <recommendedName>
        <fullName evidence="3">DUF3168 domain-containing protein</fullName>
    </recommendedName>
</protein>
<proteinExistence type="predicted"/>
<evidence type="ECO:0000313" key="2">
    <source>
        <dbReference type="Proteomes" id="UP001597304"/>
    </source>
</evidence>
<gene>
    <name evidence="1" type="ORF">ACFSF0_04480</name>
</gene>
<name>A0ABW4KPY8_9BURK</name>